<feature type="transmembrane region" description="Helical" evidence="1">
    <location>
        <begin position="128"/>
        <end position="149"/>
    </location>
</feature>
<feature type="transmembrane region" description="Helical" evidence="1">
    <location>
        <begin position="99"/>
        <end position="122"/>
    </location>
</feature>
<evidence type="ECO:0000256" key="1">
    <source>
        <dbReference type="SAM" id="Phobius"/>
    </source>
</evidence>
<feature type="transmembrane region" description="Helical" evidence="1">
    <location>
        <begin position="370"/>
        <end position="390"/>
    </location>
</feature>
<feature type="transmembrane region" description="Helical" evidence="1">
    <location>
        <begin position="341"/>
        <end position="364"/>
    </location>
</feature>
<keyword evidence="1" id="KW-0472">Membrane</keyword>
<evidence type="ECO:0000313" key="3">
    <source>
        <dbReference type="Proteomes" id="UP001057481"/>
    </source>
</evidence>
<organism evidence="2 3">
    <name type="scientific">Periweissella beninensis</name>
    <dbReference type="NCBI Taxonomy" id="504936"/>
    <lineage>
        <taxon>Bacteria</taxon>
        <taxon>Bacillati</taxon>
        <taxon>Bacillota</taxon>
        <taxon>Bacilli</taxon>
        <taxon>Lactobacillales</taxon>
        <taxon>Lactobacillaceae</taxon>
        <taxon>Periweissella</taxon>
    </lineage>
</organism>
<evidence type="ECO:0000313" key="2">
    <source>
        <dbReference type="EMBL" id="MCM2437374.1"/>
    </source>
</evidence>
<sequence length="399" mass="47013">MNELFKQRQRDNFSQMSRYLKLVLNDQFTIAIMFLMGGLGYWYAGFLKSLTFAWWEKIIAMVLMIGLLQMGRLATLFKPADKIFLMPQEVNMETYLKQGFWHSMWIAQAIQLIGVTILLPFIQVAFQASIVQSLWLYPTFVVFKSLILYDQMQSYYSKHSLIWLRVVLPLITFALFGVRLDMAWAFVFVVLAAIGRMSVRDKFWQGIFNWQSAIDDETSRQLTIYRFFNLFTDVPKIKGKTRLRAWLNWFFNHIPKNHNNLYTNLYWRGLLRNDEYFGLLIRLTIIGAIVAYFVHNTVITPLILALIVYLIAFQLLPLYERYDDIAFTHLYPVNNKMKRKNFVTVLVRILMILGFIMVIVNAIGEFDLQVVLVTLGLLLVEIYVFCYLIVPKRIKKSKE</sequence>
<accession>A0ABT0VIY7</accession>
<feature type="transmembrane region" description="Helical" evidence="1">
    <location>
        <begin position="58"/>
        <end position="78"/>
    </location>
</feature>
<keyword evidence="1" id="KW-1133">Transmembrane helix</keyword>
<dbReference type="Pfam" id="PF05975">
    <property type="entry name" value="EcsB"/>
    <property type="match status" value="1"/>
</dbReference>
<name>A0ABT0VIY7_9LACO</name>
<dbReference type="Proteomes" id="UP001057481">
    <property type="component" value="Unassembled WGS sequence"/>
</dbReference>
<feature type="transmembrane region" description="Helical" evidence="1">
    <location>
        <begin position="301"/>
        <end position="320"/>
    </location>
</feature>
<keyword evidence="3" id="KW-1185">Reference proteome</keyword>
<comment type="caution">
    <text evidence="2">The sequence shown here is derived from an EMBL/GenBank/DDBJ whole genome shotgun (WGS) entry which is preliminary data.</text>
</comment>
<proteinExistence type="predicted"/>
<dbReference type="EMBL" id="JAGMVS010000063">
    <property type="protein sequence ID" value="MCM2437374.1"/>
    <property type="molecule type" value="Genomic_DNA"/>
</dbReference>
<feature type="transmembrane region" description="Helical" evidence="1">
    <location>
        <begin position="276"/>
        <end position="295"/>
    </location>
</feature>
<dbReference type="PIRSF" id="PIRSF037259">
    <property type="entry name" value="EcsB_ABC"/>
    <property type="match status" value="1"/>
</dbReference>
<feature type="transmembrane region" description="Helical" evidence="1">
    <location>
        <begin position="183"/>
        <end position="199"/>
    </location>
</feature>
<dbReference type="RefSeq" id="WP_205143485.1">
    <property type="nucleotide sequence ID" value="NZ_JAFBDN010000006.1"/>
</dbReference>
<dbReference type="InterPro" id="IPR010288">
    <property type="entry name" value="EcsB_ABC"/>
</dbReference>
<reference evidence="2" key="1">
    <citation type="submission" date="2021-04" db="EMBL/GenBank/DDBJ databases">
        <title>Taxonomic assessment of Weissella genus.</title>
        <authorList>
            <person name="Fanelli F."/>
            <person name="Chieffi D."/>
            <person name="Dell'Aquila A."/>
            <person name="Gyu-Sung C."/>
            <person name="Franz C.M.A.P."/>
            <person name="Fusco V."/>
        </authorList>
    </citation>
    <scope>NUCLEOTIDE SEQUENCE</scope>
    <source>
        <strain evidence="2">LMG 25373</strain>
    </source>
</reference>
<keyword evidence="1" id="KW-0812">Transmembrane</keyword>
<gene>
    <name evidence="2" type="ORF">KAK10_05565</name>
</gene>
<feature type="transmembrane region" description="Helical" evidence="1">
    <location>
        <begin position="28"/>
        <end position="46"/>
    </location>
</feature>
<protein>
    <submittedName>
        <fullName evidence="2">ABC transporter permease</fullName>
    </submittedName>
</protein>
<feature type="transmembrane region" description="Helical" evidence="1">
    <location>
        <begin position="161"/>
        <end position="177"/>
    </location>
</feature>